<comment type="caution">
    <text evidence="1">The sequence shown here is derived from an EMBL/GenBank/DDBJ whole genome shotgun (WGS) entry which is preliminary data.</text>
</comment>
<dbReference type="EMBL" id="JACHCF010000011">
    <property type="protein sequence ID" value="MBB5623262.1"/>
    <property type="molecule type" value="Genomic_DNA"/>
</dbReference>
<dbReference type="AlphaFoldDB" id="A0A7W8YWU1"/>
<accession>A0A7W8YWU1</accession>
<dbReference type="Proteomes" id="UP000537718">
    <property type="component" value="Unassembled WGS sequence"/>
</dbReference>
<gene>
    <name evidence="1" type="ORF">HDE69_004345</name>
</gene>
<reference evidence="1 2" key="1">
    <citation type="submission" date="2020-08" db="EMBL/GenBank/DDBJ databases">
        <title>Genomic Encyclopedia of Type Strains, Phase IV (KMG-V): Genome sequencing to study the core and pangenomes of soil and plant-associated prokaryotes.</title>
        <authorList>
            <person name="Whitman W."/>
        </authorList>
    </citation>
    <scope>NUCLEOTIDE SEQUENCE [LARGE SCALE GENOMIC DNA]</scope>
    <source>
        <strain evidence="1 2">MP7CTX6</strain>
    </source>
</reference>
<sequence length="174" mass="18701">MKKLLFTVFAAVILLSGCGTVQSIIKSSFPYTATLVISKASKADTVVSVTSTASSFDEIFGNQSGSDYIRDVRIASARIMASDPNDKSMGMFKSIKVFVSTGTSGEVMVASRSDVSEHIGSSLVLDIDNSLFVDKYVKGNSVKIRLEYVLRENLTKDVSVRTSLSFSSSPASKK</sequence>
<dbReference type="PROSITE" id="PS51257">
    <property type="entry name" value="PROKAR_LIPOPROTEIN"/>
    <property type="match status" value="1"/>
</dbReference>
<evidence type="ECO:0000313" key="1">
    <source>
        <dbReference type="EMBL" id="MBB5623262.1"/>
    </source>
</evidence>
<dbReference type="RefSeq" id="WP_183869372.1">
    <property type="nucleotide sequence ID" value="NZ_JACHCF010000011.1"/>
</dbReference>
<organism evidence="1 2">
    <name type="scientific">Pedobacter cryoconitis</name>
    <dbReference type="NCBI Taxonomy" id="188932"/>
    <lineage>
        <taxon>Bacteria</taxon>
        <taxon>Pseudomonadati</taxon>
        <taxon>Bacteroidota</taxon>
        <taxon>Sphingobacteriia</taxon>
        <taxon>Sphingobacteriales</taxon>
        <taxon>Sphingobacteriaceae</taxon>
        <taxon>Pedobacter</taxon>
    </lineage>
</organism>
<name>A0A7W8YWU1_9SPHI</name>
<evidence type="ECO:0000313" key="2">
    <source>
        <dbReference type="Proteomes" id="UP000537718"/>
    </source>
</evidence>
<proteinExistence type="predicted"/>
<protein>
    <recommendedName>
        <fullName evidence="3">Lipoprotein</fullName>
    </recommendedName>
</protein>
<evidence type="ECO:0008006" key="3">
    <source>
        <dbReference type="Google" id="ProtNLM"/>
    </source>
</evidence>